<accession>A0ACC3DYL2</accession>
<keyword evidence="2" id="KW-1185">Reference proteome</keyword>
<organism evidence="1 2">
    <name type="scientific">Coniosporium uncinatum</name>
    <dbReference type="NCBI Taxonomy" id="93489"/>
    <lineage>
        <taxon>Eukaryota</taxon>
        <taxon>Fungi</taxon>
        <taxon>Dikarya</taxon>
        <taxon>Ascomycota</taxon>
        <taxon>Pezizomycotina</taxon>
        <taxon>Dothideomycetes</taxon>
        <taxon>Dothideomycetes incertae sedis</taxon>
        <taxon>Coniosporium</taxon>
    </lineage>
</organism>
<dbReference type="EMBL" id="JAWDJW010000029">
    <property type="protein sequence ID" value="KAK3081952.1"/>
    <property type="molecule type" value="Genomic_DNA"/>
</dbReference>
<dbReference type="Proteomes" id="UP001186974">
    <property type="component" value="Unassembled WGS sequence"/>
</dbReference>
<sequence length="323" mass="36026">MPTVQTDDYPSGVSPYKRGNMGTSILFWHTNDSTSDVWLTYVVHTESLLYSLVLASGLLPHGVYIWAFQTILSQPPAISGPLTNLLTLPSGNDAQWYSTVEQTEFTGQFFGNPKNKAADATLLYAHGGAFVVGSSKMYSEFYRELVETYQTVNKKNLDILTVDYTLAPEATLPRQIEQVFAAYKYLRKTRGENHPIFIDPSTYPEGSWTDPANKDDIITLDFLRHGVKACGPTAAASELDNSKLSTLGPAFITFGGKERLKDLILRFSDSFPERRIVELKEGLHNWLVKKELAPPAKAVQSQRNEYVKALTSWMNDLADVKAS</sequence>
<name>A0ACC3DYL2_9PEZI</name>
<evidence type="ECO:0000313" key="2">
    <source>
        <dbReference type="Proteomes" id="UP001186974"/>
    </source>
</evidence>
<reference evidence="1" key="1">
    <citation type="submission" date="2024-09" db="EMBL/GenBank/DDBJ databases">
        <title>Black Yeasts Isolated from many extreme environments.</title>
        <authorList>
            <person name="Coleine C."/>
            <person name="Stajich J.E."/>
            <person name="Selbmann L."/>
        </authorList>
    </citation>
    <scope>NUCLEOTIDE SEQUENCE</scope>
    <source>
        <strain evidence="1">CCFEE 5737</strain>
    </source>
</reference>
<gene>
    <name evidence="1" type="ORF">LTS18_010383</name>
</gene>
<proteinExistence type="predicted"/>
<evidence type="ECO:0000313" key="1">
    <source>
        <dbReference type="EMBL" id="KAK3081952.1"/>
    </source>
</evidence>
<comment type="caution">
    <text evidence="1">The sequence shown here is derived from an EMBL/GenBank/DDBJ whole genome shotgun (WGS) entry which is preliminary data.</text>
</comment>
<protein>
    <submittedName>
        <fullName evidence="1">Uncharacterized protein</fullName>
    </submittedName>
</protein>